<dbReference type="RefSeq" id="WP_177143946.1">
    <property type="nucleotide sequence ID" value="NZ_JACAPU010000012.1"/>
</dbReference>
<proteinExistence type="predicted"/>
<evidence type="ECO:0000313" key="3">
    <source>
        <dbReference type="Proteomes" id="UP000582981"/>
    </source>
</evidence>
<dbReference type="InterPro" id="IPR051783">
    <property type="entry name" value="NAD(P)-dependent_oxidoreduct"/>
</dbReference>
<dbReference type="InterPro" id="IPR001509">
    <property type="entry name" value="Epimerase_deHydtase"/>
</dbReference>
<protein>
    <submittedName>
        <fullName evidence="2">NAD-dependent epimerase/dehydratase family protein</fullName>
    </submittedName>
</protein>
<dbReference type="Proteomes" id="UP000582981">
    <property type="component" value="Unassembled WGS sequence"/>
</dbReference>
<dbReference type="InterPro" id="IPR036291">
    <property type="entry name" value="NAD(P)-bd_dom_sf"/>
</dbReference>
<dbReference type="GO" id="GO:0004029">
    <property type="term" value="F:aldehyde dehydrogenase (NAD+) activity"/>
    <property type="evidence" value="ECO:0007669"/>
    <property type="project" value="TreeGrafter"/>
</dbReference>
<feature type="domain" description="NAD-dependent epimerase/dehydratase" evidence="1">
    <location>
        <begin position="5"/>
        <end position="237"/>
    </location>
</feature>
<evidence type="ECO:0000313" key="2">
    <source>
        <dbReference type="EMBL" id="NWB46758.1"/>
    </source>
</evidence>
<gene>
    <name evidence="2" type="ORF">HX829_09640</name>
</gene>
<comment type="caution">
    <text evidence="2">The sequence shown here is derived from an EMBL/GenBank/DDBJ whole genome shotgun (WGS) entry which is preliminary data.</text>
</comment>
<accession>A0A7Y7WCB6</accession>
<dbReference type="PANTHER" id="PTHR48079:SF6">
    <property type="entry name" value="NAD(P)-BINDING DOMAIN-CONTAINING PROTEIN-RELATED"/>
    <property type="match status" value="1"/>
</dbReference>
<name>A0A7Y7WCB6_9PSED</name>
<dbReference type="PANTHER" id="PTHR48079">
    <property type="entry name" value="PROTEIN YEEZ"/>
    <property type="match status" value="1"/>
</dbReference>
<dbReference type="GO" id="GO:0005737">
    <property type="term" value="C:cytoplasm"/>
    <property type="evidence" value="ECO:0007669"/>
    <property type="project" value="TreeGrafter"/>
</dbReference>
<dbReference type="SUPFAM" id="SSF51735">
    <property type="entry name" value="NAD(P)-binding Rossmann-fold domains"/>
    <property type="match status" value="1"/>
</dbReference>
<organism evidence="2 3">
    <name type="scientific">Pseudomonas gingeri</name>
    <dbReference type="NCBI Taxonomy" id="117681"/>
    <lineage>
        <taxon>Bacteria</taxon>
        <taxon>Pseudomonadati</taxon>
        <taxon>Pseudomonadota</taxon>
        <taxon>Gammaproteobacteria</taxon>
        <taxon>Pseudomonadales</taxon>
        <taxon>Pseudomonadaceae</taxon>
        <taxon>Pseudomonas</taxon>
    </lineage>
</organism>
<evidence type="ECO:0000259" key="1">
    <source>
        <dbReference type="Pfam" id="PF01370"/>
    </source>
</evidence>
<sequence>MSQHVCVTGASGFLGSHIVENLLEQGCTVTALFRRETAHLRWLAAAQPALILRRHDLAQGTTEDNPFLGCDAVIHCAASVTNNARPGSRLWKQTLEMNIDGTHAVVRGVQQAPSVRSLVHTSSMAAILSPDKPADYTFSEADWNRQPLEASDPYWYSKTVAEQIVAAAFEETAPDRRLVCINPSVIIGPVRDPRHAHSSVAILQDLHSGKTPACPDLNFHFVDVRDLADLHVRAALDEQVRGRFIVPGHEMSMLALAAAIKQQFPDSKAPQRRAPDWLVYLGALFNPQLSRRYLQQNLGVRRQFDDSRARRRFNLHYRPLEQSIADTLRSLT</sequence>
<reference evidence="2 3" key="1">
    <citation type="submission" date="2020-04" db="EMBL/GenBank/DDBJ databases">
        <title>Molecular characterization of pseudomonads from Agaricus bisporus reveal novel blotch 2 pathogens in Western Europe.</title>
        <authorList>
            <person name="Taparia T."/>
            <person name="Krijger M."/>
            <person name="Haynes E."/>
            <person name="Elpinstone J.G."/>
            <person name="Noble R."/>
            <person name="Van Der Wolf J."/>
        </authorList>
    </citation>
    <scope>NUCLEOTIDE SEQUENCE [LARGE SCALE GENOMIC DNA]</scope>
    <source>
        <strain evidence="2 3">F1001</strain>
    </source>
</reference>
<dbReference type="AlphaFoldDB" id="A0A7Y7WCB6"/>
<dbReference type="Gene3D" id="3.40.50.720">
    <property type="entry name" value="NAD(P)-binding Rossmann-like Domain"/>
    <property type="match status" value="1"/>
</dbReference>
<dbReference type="Pfam" id="PF01370">
    <property type="entry name" value="Epimerase"/>
    <property type="match status" value="1"/>
</dbReference>
<dbReference type="EMBL" id="JACAPU010000012">
    <property type="protein sequence ID" value="NWB46758.1"/>
    <property type="molecule type" value="Genomic_DNA"/>
</dbReference>